<reference evidence="2 3" key="1">
    <citation type="submission" date="2024-02" db="EMBL/GenBank/DDBJ databases">
        <title>A draft genome for the cacao thread blight pathogen Marasmius crinis-equi.</title>
        <authorList>
            <person name="Cohen S.P."/>
            <person name="Baruah I.K."/>
            <person name="Amoako-Attah I."/>
            <person name="Bukari Y."/>
            <person name="Meinhardt L.W."/>
            <person name="Bailey B.A."/>
        </authorList>
    </citation>
    <scope>NUCLEOTIDE SEQUENCE [LARGE SCALE GENOMIC DNA]</scope>
    <source>
        <strain evidence="2 3">GH-76</strain>
    </source>
</reference>
<name>A0ABR3EKQ1_9AGAR</name>
<feature type="coiled-coil region" evidence="1">
    <location>
        <begin position="223"/>
        <end position="290"/>
    </location>
</feature>
<accession>A0ABR3EKQ1</accession>
<dbReference type="EMBL" id="JBAHYK010003466">
    <property type="protein sequence ID" value="KAL0563472.1"/>
    <property type="molecule type" value="Genomic_DNA"/>
</dbReference>
<evidence type="ECO:0000313" key="3">
    <source>
        <dbReference type="Proteomes" id="UP001465976"/>
    </source>
</evidence>
<proteinExistence type="predicted"/>
<organism evidence="2 3">
    <name type="scientific">Marasmius crinis-equi</name>
    <dbReference type="NCBI Taxonomy" id="585013"/>
    <lineage>
        <taxon>Eukaryota</taxon>
        <taxon>Fungi</taxon>
        <taxon>Dikarya</taxon>
        <taxon>Basidiomycota</taxon>
        <taxon>Agaricomycotina</taxon>
        <taxon>Agaricomycetes</taxon>
        <taxon>Agaricomycetidae</taxon>
        <taxon>Agaricales</taxon>
        <taxon>Marasmiineae</taxon>
        <taxon>Marasmiaceae</taxon>
        <taxon>Marasmius</taxon>
    </lineage>
</organism>
<keyword evidence="3" id="KW-1185">Reference proteome</keyword>
<evidence type="ECO:0000256" key="1">
    <source>
        <dbReference type="SAM" id="Coils"/>
    </source>
</evidence>
<comment type="caution">
    <text evidence="2">The sequence shown here is derived from an EMBL/GenBank/DDBJ whole genome shotgun (WGS) entry which is preliminary data.</text>
</comment>
<keyword evidence="1" id="KW-0175">Coiled coil</keyword>
<evidence type="ECO:0000313" key="2">
    <source>
        <dbReference type="EMBL" id="KAL0563472.1"/>
    </source>
</evidence>
<protein>
    <submittedName>
        <fullName evidence="2">Uncharacterized protein</fullName>
    </submittedName>
</protein>
<sequence length="313" mass="35668">MGPFRYVICMRYFAMLQLVKWARHIQSNISFKRVVAWLEFEMGGFNRGLSLSSCYVRVFMNRQSAEAHWIVLCKVHEIVQEETGCELLFRHLHVSSKDKVDFNGILSWTVDQHGGQVKEWLADKFRSKFAFPAMCWEKSFILLPIWQATDGTSNIIESMHFDVLQEGGHSTLLAGVLAGSKFDCFQDQTMKASLQTGVPWRKGMRTSSSCQLNVVQRQATSKTRRLTGENEKVEEQNEALLRARDVVYPAHIKVAQSSTSVQRQQAAKALVKAEEKYQKLLDASEKMADARLGLGTVEVELYELDMSDDLSEE</sequence>
<gene>
    <name evidence="2" type="ORF">V5O48_018595</name>
</gene>
<dbReference type="Proteomes" id="UP001465976">
    <property type="component" value="Unassembled WGS sequence"/>
</dbReference>